<protein>
    <submittedName>
        <fullName evidence="3">Response regulator (CheY-like)</fullName>
    </submittedName>
</protein>
<evidence type="ECO:0000313" key="3">
    <source>
        <dbReference type="EMBL" id="CAJ37025.1"/>
    </source>
</evidence>
<dbReference type="InterPro" id="IPR052048">
    <property type="entry name" value="ST_Response_Regulator"/>
</dbReference>
<dbReference type="KEGG" id="rci:RCIX1840"/>
<dbReference type="PROSITE" id="PS50110">
    <property type="entry name" value="RESPONSE_REGULATORY"/>
    <property type="match status" value="1"/>
</dbReference>
<gene>
    <name evidence="3" type="ORF">RCIX1840</name>
</gene>
<dbReference type="Proteomes" id="UP000000663">
    <property type="component" value="Chromosome"/>
</dbReference>
<dbReference type="InterPro" id="IPR001789">
    <property type="entry name" value="Sig_transdc_resp-reg_receiver"/>
</dbReference>
<dbReference type="InterPro" id="IPR011006">
    <property type="entry name" value="CheY-like_superfamily"/>
</dbReference>
<dbReference type="PANTHER" id="PTHR43228">
    <property type="entry name" value="TWO-COMPONENT RESPONSE REGULATOR"/>
    <property type="match status" value="1"/>
</dbReference>
<evidence type="ECO:0000313" key="4">
    <source>
        <dbReference type="Proteomes" id="UP000000663"/>
    </source>
</evidence>
<accession>Q0W3L8</accession>
<dbReference type="STRING" id="351160.RCIX1840"/>
<reference evidence="3 4" key="1">
    <citation type="journal article" date="2006" name="Science">
        <title>Genome of rice cluster I archaea -- the key methane producers in the rice rhizosphere.</title>
        <authorList>
            <person name="Erkel C."/>
            <person name="Kube M."/>
            <person name="Reinhardt R."/>
            <person name="Liesack W."/>
        </authorList>
    </citation>
    <scope>NUCLEOTIDE SEQUENCE [LARGE SCALE GENOMIC DNA]</scope>
    <source>
        <strain evidence="4">DSM 22066 / NBRC 105507 / MRE50</strain>
    </source>
</reference>
<dbReference type="OrthoDB" id="2830at2157"/>
<evidence type="ECO:0000259" key="2">
    <source>
        <dbReference type="PROSITE" id="PS50110"/>
    </source>
</evidence>
<dbReference type="SMART" id="SM00448">
    <property type="entry name" value="REC"/>
    <property type="match status" value="1"/>
</dbReference>
<dbReference type="Pfam" id="PF00072">
    <property type="entry name" value="Response_reg"/>
    <property type="match status" value="1"/>
</dbReference>
<dbReference type="PANTHER" id="PTHR43228:SF1">
    <property type="entry name" value="TWO-COMPONENT RESPONSE REGULATOR ARR22"/>
    <property type="match status" value="1"/>
</dbReference>
<dbReference type="GO" id="GO:0000160">
    <property type="term" value="P:phosphorelay signal transduction system"/>
    <property type="evidence" value="ECO:0007669"/>
    <property type="project" value="InterPro"/>
</dbReference>
<dbReference type="eggNOG" id="arCOG02391">
    <property type="taxonomic scope" value="Archaea"/>
</dbReference>
<keyword evidence="4" id="KW-1185">Reference proteome</keyword>
<sequence length="130" mass="14311">MSDGDDKKPFVAIVDDEPDLQKLYRLAISSRGYPISYIASDGTDALEKQSKANHKPDIVIIDHRMPTKNGVETTKEILATTPATRIIFVSADEAVEKEAIEAGATKFLKKPISLKDLLRNIDEEAKKVSA</sequence>
<dbReference type="Gene3D" id="3.40.50.2300">
    <property type="match status" value="1"/>
</dbReference>
<dbReference type="CDD" id="cd00156">
    <property type="entry name" value="REC"/>
    <property type="match status" value="1"/>
</dbReference>
<feature type="domain" description="Response regulatory" evidence="2">
    <location>
        <begin position="10"/>
        <end position="125"/>
    </location>
</feature>
<feature type="modified residue" description="4-aspartylphosphate" evidence="1">
    <location>
        <position position="62"/>
    </location>
</feature>
<dbReference type="AlphaFoldDB" id="Q0W3L8"/>
<dbReference type="EMBL" id="AM114193">
    <property type="protein sequence ID" value="CAJ37025.1"/>
    <property type="molecule type" value="Genomic_DNA"/>
</dbReference>
<keyword evidence="1" id="KW-0597">Phosphoprotein</keyword>
<name>Q0W3L8_METAR</name>
<organism evidence="3 4">
    <name type="scientific">Methanocella arvoryzae (strain DSM 22066 / NBRC 105507 / MRE50)</name>
    <dbReference type="NCBI Taxonomy" id="351160"/>
    <lineage>
        <taxon>Archaea</taxon>
        <taxon>Methanobacteriati</taxon>
        <taxon>Methanobacteriota</taxon>
        <taxon>Stenosarchaea group</taxon>
        <taxon>Methanomicrobia</taxon>
        <taxon>Methanocellales</taxon>
        <taxon>Methanocellaceae</taxon>
        <taxon>Methanocella</taxon>
    </lineage>
</organism>
<proteinExistence type="predicted"/>
<evidence type="ECO:0000256" key="1">
    <source>
        <dbReference type="PROSITE-ProRule" id="PRU00169"/>
    </source>
</evidence>
<dbReference type="SUPFAM" id="SSF52172">
    <property type="entry name" value="CheY-like"/>
    <property type="match status" value="1"/>
</dbReference>